<gene>
    <name evidence="1" type="ORF">AJGP001_12780</name>
</gene>
<evidence type="ECO:0000313" key="1">
    <source>
        <dbReference type="EMBL" id="AQU80098.1"/>
    </source>
</evidence>
<organism evidence="1 2">
    <name type="scientific">Planococcus faecalis</name>
    <dbReference type="NCBI Taxonomy" id="1598147"/>
    <lineage>
        <taxon>Bacteria</taxon>
        <taxon>Bacillati</taxon>
        <taxon>Bacillota</taxon>
        <taxon>Bacilli</taxon>
        <taxon>Bacillales</taxon>
        <taxon>Caryophanaceae</taxon>
        <taxon>Planococcus</taxon>
    </lineage>
</organism>
<keyword evidence="2" id="KW-1185">Reference proteome</keyword>
<proteinExistence type="predicted"/>
<dbReference type="EMBL" id="CP019401">
    <property type="protein sequence ID" value="AQU80098.1"/>
    <property type="molecule type" value="Genomic_DNA"/>
</dbReference>
<dbReference type="Proteomes" id="UP000189661">
    <property type="component" value="Chromosome"/>
</dbReference>
<evidence type="ECO:0000313" key="2">
    <source>
        <dbReference type="Proteomes" id="UP000189661"/>
    </source>
</evidence>
<protein>
    <submittedName>
        <fullName evidence="1">Uncharacterized protein</fullName>
    </submittedName>
</protein>
<reference evidence="1 2" key="1">
    <citation type="submission" date="2017-01" db="EMBL/GenBank/DDBJ databases">
        <title>Planococcus faecalis genome complete sequence.</title>
        <authorList>
            <person name="Lee P.C."/>
        </authorList>
    </citation>
    <scope>NUCLEOTIDE SEQUENCE [LARGE SCALE GENOMIC DNA]</scope>
    <source>
        <strain evidence="1 2">AJ003</strain>
    </source>
</reference>
<sequence>MNIFTRNRWLLGFLLVVVSCLLIVGCSSNEKAKTAEAEKPTESLEKDKAAIQAVIEKQFNGPDNRYRQLWDAATAIQTASMNEEQYDAWLKTPEYNALIDYMNSTYASYFTENAYETFRNTDAFIYSYSDREYKLTTSAIEITQSEKERTLYPFTFQVMYENESGETEIVDFEGQAIVPVAGKIGKIQFNNQEKLLQKIEE</sequence>
<dbReference type="PROSITE" id="PS51257">
    <property type="entry name" value="PROKAR_LIPOPROTEIN"/>
    <property type="match status" value="1"/>
</dbReference>
<accession>A0ABN4XQP2</accession>
<dbReference type="RefSeq" id="WP_071153846.1">
    <property type="nucleotide sequence ID" value="NZ_CP019401.1"/>
</dbReference>
<name>A0ABN4XQP2_9BACL</name>